<feature type="compositionally biased region" description="Basic residues" evidence="1">
    <location>
        <begin position="346"/>
        <end position="356"/>
    </location>
</feature>
<feature type="compositionally biased region" description="Polar residues" evidence="1">
    <location>
        <begin position="262"/>
        <end position="274"/>
    </location>
</feature>
<dbReference type="AlphaFoldDB" id="A0A2K2CG21"/>
<feature type="compositionally biased region" description="Basic and acidic residues" evidence="1">
    <location>
        <begin position="448"/>
        <end position="472"/>
    </location>
</feature>
<evidence type="ECO:0000313" key="2">
    <source>
        <dbReference type="EMBL" id="PNT60976.1"/>
    </source>
</evidence>
<reference evidence="2" key="2">
    <citation type="submission" date="2017-06" db="EMBL/GenBank/DDBJ databases">
        <title>WGS assembly of Brachypodium distachyon.</title>
        <authorList>
            <consortium name="The International Brachypodium Initiative"/>
            <person name="Lucas S."/>
            <person name="Harmon-Smith M."/>
            <person name="Lail K."/>
            <person name="Tice H."/>
            <person name="Grimwood J."/>
            <person name="Bruce D."/>
            <person name="Barry K."/>
            <person name="Shu S."/>
            <person name="Lindquist E."/>
            <person name="Wang M."/>
            <person name="Pitluck S."/>
            <person name="Vogel J.P."/>
            <person name="Garvin D.F."/>
            <person name="Mockler T.C."/>
            <person name="Schmutz J."/>
            <person name="Rokhsar D."/>
            <person name="Bevan M.W."/>
        </authorList>
    </citation>
    <scope>NUCLEOTIDE SEQUENCE</scope>
    <source>
        <strain evidence="2">Bd21</strain>
    </source>
</reference>
<feature type="compositionally biased region" description="Polar residues" evidence="1">
    <location>
        <begin position="524"/>
        <end position="534"/>
    </location>
</feature>
<evidence type="ECO:0000256" key="1">
    <source>
        <dbReference type="SAM" id="MobiDB-lite"/>
    </source>
</evidence>
<feature type="compositionally biased region" description="Low complexity" evidence="1">
    <location>
        <begin position="87"/>
        <end position="97"/>
    </location>
</feature>
<dbReference type="EnsemblPlants" id="PNT60976">
    <property type="protein sequence ID" value="PNT60976"/>
    <property type="gene ID" value="BRADI_5g08767v3"/>
</dbReference>
<feature type="compositionally biased region" description="Polar residues" evidence="1">
    <location>
        <begin position="318"/>
        <end position="328"/>
    </location>
</feature>
<accession>A0A2K2CG21</accession>
<feature type="compositionally biased region" description="Polar residues" evidence="1">
    <location>
        <begin position="181"/>
        <end position="190"/>
    </location>
</feature>
<reference evidence="2 3" key="1">
    <citation type="journal article" date="2010" name="Nature">
        <title>Genome sequencing and analysis of the model grass Brachypodium distachyon.</title>
        <authorList>
            <consortium name="International Brachypodium Initiative"/>
        </authorList>
    </citation>
    <scope>NUCLEOTIDE SEQUENCE [LARGE SCALE GENOMIC DNA]</scope>
    <source>
        <strain evidence="2 3">Bd21</strain>
    </source>
</reference>
<dbReference type="Proteomes" id="UP000008810">
    <property type="component" value="Chromosome 5"/>
</dbReference>
<feature type="region of interest" description="Disordered" evidence="1">
    <location>
        <begin position="1"/>
        <end position="534"/>
    </location>
</feature>
<dbReference type="EMBL" id="CM000884">
    <property type="protein sequence ID" value="PNT60976.1"/>
    <property type="molecule type" value="Genomic_DNA"/>
</dbReference>
<feature type="compositionally biased region" description="Low complexity" evidence="1">
    <location>
        <begin position="120"/>
        <end position="135"/>
    </location>
</feature>
<name>A0A2K2CG21_BRADI</name>
<evidence type="ECO:0000313" key="4">
    <source>
        <dbReference type="Proteomes" id="UP000008810"/>
    </source>
</evidence>
<keyword evidence="4" id="KW-1185">Reference proteome</keyword>
<evidence type="ECO:0000313" key="3">
    <source>
        <dbReference type="EnsemblPlants" id="PNT60976"/>
    </source>
</evidence>
<reference evidence="3" key="3">
    <citation type="submission" date="2018-08" db="UniProtKB">
        <authorList>
            <consortium name="EnsemblPlants"/>
        </authorList>
    </citation>
    <scope>IDENTIFICATION</scope>
    <source>
        <strain evidence="3">cv. Bd21</strain>
    </source>
</reference>
<dbReference type="InParanoid" id="A0A2K2CG21"/>
<gene>
    <name evidence="2" type="ORF">BRADI_5g08767v3</name>
</gene>
<organism evidence="2">
    <name type="scientific">Brachypodium distachyon</name>
    <name type="common">Purple false brome</name>
    <name type="synonym">Trachynia distachya</name>
    <dbReference type="NCBI Taxonomy" id="15368"/>
    <lineage>
        <taxon>Eukaryota</taxon>
        <taxon>Viridiplantae</taxon>
        <taxon>Streptophyta</taxon>
        <taxon>Embryophyta</taxon>
        <taxon>Tracheophyta</taxon>
        <taxon>Spermatophyta</taxon>
        <taxon>Magnoliopsida</taxon>
        <taxon>Liliopsida</taxon>
        <taxon>Poales</taxon>
        <taxon>Poaceae</taxon>
        <taxon>BOP clade</taxon>
        <taxon>Pooideae</taxon>
        <taxon>Stipodae</taxon>
        <taxon>Brachypodieae</taxon>
        <taxon>Brachypodium</taxon>
    </lineage>
</organism>
<proteinExistence type="predicted"/>
<feature type="compositionally biased region" description="Basic residues" evidence="1">
    <location>
        <begin position="473"/>
        <end position="482"/>
    </location>
</feature>
<feature type="compositionally biased region" description="Pro residues" evidence="1">
    <location>
        <begin position="383"/>
        <end position="401"/>
    </location>
</feature>
<sequence>MSSLMMDQHEEKNRPVKPSGPRHLSGGRFRTAIHTSSSEKSLSGPKGGAEGRPKNWGSKAKGRSSTEPNKAPKKSSATEEIPSCLDARSATSATASQRRQEHAYWPPERCAAAGQQPEDAGAARPANAGEAPEAPRQQHACTQNGNEPASRWEGEQPGGPTSAIIGSKEAVAEGSGDESKQSAAKSCSTGTGAGEPTNPSPPPRKSPREVLGPQDQRHHLQPPDQTHGRHHQPPHACKQNWRWGMHSSSISYGGGGSGMPSRNSLAIFSGSSDHTITERPSAPRRPPRLSTHRGSFPAKNGGGRRHPKPPNTPEKSARSPSNQQASSDHPSRALPGPKPAPPQPHRFFKVRARLRASHQAAKQQQGTASQEPPPRPRSTEQGPPAPAPSEPPEEPLLPAPPVEAKQGTLAEQGAGAAWPAGCGIADSPSPHDPVPSTTCSTSGWGRGTRRDAMGNRGAEGEKEGEREGESGRRGGRRRRSGGRRGEGEGRAQGEVAAGAGVADGGGRQSPTESPTYSPLHKLKSSPNSILNCCR</sequence>
<dbReference type="Gramene" id="PNT60976">
    <property type="protein sequence ID" value="PNT60976"/>
    <property type="gene ID" value="BRADI_5g08767v3"/>
</dbReference>
<protein>
    <submittedName>
        <fullName evidence="2 3">Uncharacterized protein</fullName>
    </submittedName>
</protein>
<feature type="compositionally biased region" description="Polar residues" evidence="1">
    <location>
        <begin position="360"/>
        <end position="370"/>
    </location>
</feature>